<protein>
    <submittedName>
        <fullName evidence="2">Transcriptional regulator, XRE family protein</fullName>
    </submittedName>
</protein>
<accession>A0ABM9X196</accession>
<dbReference type="InterPro" id="IPR001387">
    <property type="entry name" value="Cro/C1-type_HTH"/>
</dbReference>
<dbReference type="SMART" id="SM00530">
    <property type="entry name" value="HTH_XRE"/>
    <property type="match status" value="1"/>
</dbReference>
<dbReference type="CDD" id="cd00093">
    <property type="entry name" value="HTH_XRE"/>
    <property type="match status" value="1"/>
</dbReference>
<organism evidence="2 3">
    <name type="scientific">Sulfitobacter indolifex HEL-45</name>
    <dbReference type="NCBI Taxonomy" id="391624"/>
    <lineage>
        <taxon>Bacteria</taxon>
        <taxon>Pseudomonadati</taxon>
        <taxon>Pseudomonadota</taxon>
        <taxon>Alphaproteobacteria</taxon>
        <taxon>Rhodobacterales</taxon>
        <taxon>Roseobacteraceae</taxon>
        <taxon>Sulfitobacter</taxon>
    </lineage>
</organism>
<name>A0ABM9X196_9RHOB</name>
<dbReference type="RefSeq" id="WP_007121247.1">
    <property type="nucleotide sequence ID" value="NZ_ABID01000034.1"/>
</dbReference>
<feature type="domain" description="HTH cro/C1-type" evidence="1">
    <location>
        <begin position="24"/>
        <end position="79"/>
    </location>
</feature>
<dbReference type="InterPro" id="IPR010982">
    <property type="entry name" value="Lambda_DNA-bd_dom_sf"/>
</dbReference>
<keyword evidence="3" id="KW-1185">Reference proteome</keyword>
<sequence length="102" mass="11843">MTHDKITPAVSHDKDARVELGSWLRSLREAQGLSQRQLADMLDLDYYTFISQLETGRGKIPSARYRDWAKALEQEPKAFMTILLRYYEPEAYEMLFGDAQKA</sequence>
<reference evidence="2 3" key="1">
    <citation type="submission" date="2007-11" db="EMBL/GenBank/DDBJ databases">
        <authorList>
            <person name="Wagner-Dobler I."/>
            <person name="Ferriera S."/>
            <person name="Johnson J."/>
            <person name="Kravitz S."/>
            <person name="Beeson K."/>
            <person name="Sutton G."/>
            <person name="Rogers Y.-H."/>
            <person name="Friedman R."/>
            <person name="Frazier M."/>
            <person name="Venter J.C."/>
        </authorList>
    </citation>
    <scope>NUCLEOTIDE SEQUENCE [LARGE SCALE GENOMIC DNA]</scope>
    <source>
        <strain evidence="2 3">HEL-45</strain>
    </source>
</reference>
<proteinExistence type="predicted"/>
<dbReference type="Proteomes" id="UP000003257">
    <property type="component" value="Unassembled WGS sequence"/>
</dbReference>
<comment type="caution">
    <text evidence="2">The sequence shown here is derived from an EMBL/GenBank/DDBJ whole genome shotgun (WGS) entry which is preliminary data.</text>
</comment>
<evidence type="ECO:0000259" key="1">
    <source>
        <dbReference type="PROSITE" id="PS50943"/>
    </source>
</evidence>
<dbReference type="SUPFAM" id="SSF47413">
    <property type="entry name" value="lambda repressor-like DNA-binding domains"/>
    <property type="match status" value="1"/>
</dbReference>
<dbReference type="EMBL" id="ABID01000034">
    <property type="protein sequence ID" value="EDQ03184.1"/>
    <property type="molecule type" value="Genomic_DNA"/>
</dbReference>
<evidence type="ECO:0000313" key="3">
    <source>
        <dbReference type="Proteomes" id="UP000003257"/>
    </source>
</evidence>
<evidence type="ECO:0000313" key="2">
    <source>
        <dbReference type="EMBL" id="EDQ03184.1"/>
    </source>
</evidence>
<dbReference type="PROSITE" id="PS50943">
    <property type="entry name" value="HTH_CROC1"/>
    <property type="match status" value="1"/>
</dbReference>
<dbReference type="Pfam" id="PF12844">
    <property type="entry name" value="HTH_19"/>
    <property type="match status" value="1"/>
</dbReference>
<gene>
    <name evidence="2" type="ORF">OIHEL45_20341</name>
</gene>
<dbReference type="Gene3D" id="1.10.260.40">
    <property type="entry name" value="lambda repressor-like DNA-binding domains"/>
    <property type="match status" value="1"/>
</dbReference>